<sequence length="112" mass="12052">MQIGRQNAVAAGDCQGEPVKSTAQLIDLMLVDKGLVPVPVVFLAKGRRGVGYHRRAMSGAERRGAVAQKQGPLIGFLEFGEEEVHKTKRGHLMDDDSDIVSAKAATRPCRSP</sequence>
<accession>A0AAW2W2F2</accession>
<dbReference type="EMBL" id="JACGWN010000009">
    <property type="protein sequence ID" value="KAL0434351.1"/>
    <property type="molecule type" value="Genomic_DNA"/>
</dbReference>
<evidence type="ECO:0000313" key="2">
    <source>
        <dbReference type="EMBL" id="KAL0434351.1"/>
    </source>
</evidence>
<dbReference type="AlphaFoldDB" id="A0AAW2W2F2"/>
<reference evidence="2" key="1">
    <citation type="submission" date="2020-06" db="EMBL/GenBank/DDBJ databases">
        <authorList>
            <person name="Li T."/>
            <person name="Hu X."/>
            <person name="Zhang T."/>
            <person name="Song X."/>
            <person name="Zhang H."/>
            <person name="Dai N."/>
            <person name="Sheng W."/>
            <person name="Hou X."/>
            <person name="Wei L."/>
        </authorList>
    </citation>
    <scope>NUCLEOTIDE SEQUENCE</scope>
    <source>
        <strain evidence="2">KEN1</strain>
        <tissue evidence="2">Leaf</tissue>
    </source>
</reference>
<protein>
    <submittedName>
        <fullName evidence="2">Uncharacterized protein</fullName>
    </submittedName>
</protein>
<gene>
    <name evidence="2" type="ORF">Slati_2769400</name>
</gene>
<comment type="caution">
    <text evidence="2">The sequence shown here is derived from an EMBL/GenBank/DDBJ whole genome shotgun (WGS) entry which is preliminary data.</text>
</comment>
<organism evidence="2">
    <name type="scientific">Sesamum latifolium</name>
    <dbReference type="NCBI Taxonomy" id="2727402"/>
    <lineage>
        <taxon>Eukaryota</taxon>
        <taxon>Viridiplantae</taxon>
        <taxon>Streptophyta</taxon>
        <taxon>Embryophyta</taxon>
        <taxon>Tracheophyta</taxon>
        <taxon>Spermatophyta</taxon>
        <taxon>Magnoliopsida</taxon>
        <taxon>eudicotyledons</taxon>
        <taxon>Gunneridae</taxon>
        <taxon>Pentapetalae</taxon>
        <taxon>asterids</taxon>
        <taxon>lamiids</taxon>
        <taxon>Lamiales</taxon>
        <taxon>Pedaliaceae</taxon>
        <taxon>Sesamum</taxon>
    </lineage>
</organism>
<proteinExistence type="predicted"/>
<feature type="region of interest" description="Disordered" evidence="1">
    <location>
        <begin position="90"/>
        <end position="112"/>
    </location>
</feature>
<evidence type="ECO:0000256" key="1">
    <source>
        <dbReference type="SAM" id="MobiDB-lite"/>
    </source>
</evidence>
<reference evidence="2" key="2">
    <citation type="journal article" date="2024" name="Plant">
        <title>Genomic evolution and insights into agronomic trait innovations of Sesamum species.</title>
        <authorList>
            <person name="Miao H."/>
            <person name="Wang L."/>
            <person name="Qu L."/>
            <person name="Liu H."/>
            <person name="Sun Y."/>
            <person name="Le M."/>
            <person name="Wang Q."/>
            <person name="Wei S."/>
            <person name="Zheng Y."/>
            <person name="Lin W."/>
            <person name="Duan Y."/>
            <person name="Cao H."/>
            <person name="Xiong S."/>
            <person name="Wang X."/>
            <person name="Wei L."/>
            <person name="Li C."/>
            <person name="Ma Q."/>
            <person name="Ju M."/>
            <person name="Zhao R."/>
            <person name="Li G."/>
            <person name="Mu C."/>
            <person name="Tian Q."/>
            <person name="Mei H."/>
            <person name="Zhang T."/>
            <person name="Gao T."/>
            <person name="Zhang H."/>
        </authorList>
    </citation>
    <scope>NUCLEOTIDE SEQUENCE</scope>
    <source>
        <strain evidence="2">KEN1</strain>
    </source>
</reference>
<name>A0AAW2W2F2_9LAMI</name>